<dbReference type="KEGG" id="lgi:LOTGIDRAFT_160901"/>
<dbReference type="RefSeq" id="XP_009054326.1">
    <property type="nucleotide sequence ID" value="XM_009056078.1"/>
</dbReference>
<keyword evidence="2" id="KW-0479">Metal-binding</keyword>
<keyword evidence="5" id="KW-1185">Reference proteome</keyword>
<dbReference type="OMA" id="FISWPTR"/>
<dbReference type="HOGENOM" id="CLU_901040_0_0_1"/>
<organism evidence="4 5">
    <name type="scientific">Lottia gigantea</name>
    <name type="common">Giant owl limpet</name>
    <dbReference type="NCBI Taxonomy" id="225164"/>
    <lineage>
        <taxon>Eukaryota</taxon>
        <taxon>Metazoa</taxon>
        <taxon>Spiralia</taxon>
        <taxon>Lophotrochozoa</taxon>
        <taxon>Mollusca</taxon>
        <taxon>Gastropoda</taxon>
        <taxon>Patellogastropoda</taxon>
        <taxon>Lottioidea</taxon>
        <taxon>Lottiidae</taxon>
        <taxon>Lottia</taxon>
    </lineage>
</organism>
<dbReference type="CTD" id="20238526"/>
<name>V3ZUH6_LOTGI</name>
<reference evidence="4 5" key="1">
    <citation type="journal article" date="2013" name="Nature">
        <title>Insights into bilaterian evolution from three spiralian genomes.</title>
        <authorList>
            <person name="Simakov O."/>
            <person name="Marletaz F."/>
            <person name="Cho S.J."/>
            <person name="Edsinger-Gonzales E."/>
            <person name="Havlak P."/>
            <person name="Hellsten U."/>
            <person name="Kuo D.H."/>
            <person name="Larsson T."/>
            <person name="Lv J."/>
            <person name="Arendt D."/>
            <person name="Savage R."/>
            <person name="Osoegawa K."/>
            <person name="de Jong P."/>
            <person name="Grimwood J."/>
            <person name="Chapman J.A."/>
            <person name="Shapiro H."/>
            <person name="Aerts A."/>
            <person name="Otillar R.P."/>
            <person name="Terry A.Y."/>
            <person name="Boore J.L."/>
            <person name="Grigoriev I.V."/>
            <person name="Lindberg D.R."/>
            <person name="Seaver E.C."/>
            <person name="Weisblat D.A."/>
            <person name="Putnam N.H."/>
            <person name="Rokhsar D.S."/>
        </authorList>
    </citation>
    <scope>NUCLEOTIDE SEQUENCE [LARGE SCALE GENOMIC DNA]</scope>
</reference>
<proteinExistence type="predicted"/>
<dbReference type="OrthoDB" id="8928178at2759"/>
<feature type="domain" description="DDE Tnp4" evidence="3">
    <location>
        <begin position="144"/>
        <end position="303"/>
    </location>
</feature>
<comment type="cofactor">
    <cofactor evidence="1">
        <name>a divalent metal cation</name>
        <dbReference type="ChEBI" id="CHEBI:60240"/>
    </cofactor>
</comment>
<evidence type="ECO:0000313" key="4">
    <source>
        <dbReference type="EMBL" id="ESO95138.1"/>
    </source>
</evidence>
<protein>
    <recommendedName>
        <fullName evidence="3">DDE Tnp4 domain-containing protein</fullName>
    </recommendedName>
</protein>
<dbReference type="AlphaFoldDB" id="V3ZUH6"/>
<dbReference type="Proteomes" id="UP000030746">
    <property type="component" value="Unassembled WGS sequence"/>
</dbReference>
<dbReference type="InterPro" id="IPR027806">
    <property type="entry name" value="HARBI1_dom"/>
</dbReference>
<evidence type="ECO:0000313" key="5">
    <source>
        <dbReference type="Proteomes" id="UP000030746"/>
    </source>
</evidence>
<accession>V3ZUH6</accession>
<dbReference type="GO" id="GO:0046872">
    <property type="term" value="F:metal ion binding"/>
    <property type="evidence" value="ECO:0007669"/>
    <property type="project" value="UniProtKB-KW"/>
</dbReference>
<evidence type="ECO:0000259" key="3">
    <source>
        <dbReference type="Pfam" id="PF13359"/>
    </source>
</evidence>
<dbReference type="GeneID" id="20238526"/>
<gene>
    <name evidence="4" type="ORF">LOTGIDRAFT_160901</name>
</gene>
<evidence type="ECO:0000256" key="2">
    <source>
        <dbReference type="ARBA" id="ARBA00022723"/>
    </source>
</evidence>
<dbReference type="EMBL" id="KB201701">
    <property type="protein sequence ID" value="ESO95138.1"/>
    <property type="molecule type" value="Genomic_DNA"/>
</dbReference>
<evidence type="ECO:0000256" key="1">
    <source>
        <dbReference type="ARBA" id="ARBA00001968"/>
    </source>
</evidence>
<sequence length="309" mass="35343">MLIAFQEVVAGIVNHNRPRRAQNRFRKIAESSEPSRDHMRLTEDQVCMVAEDFDASRLHVHPKSSLHASTRRIEMSYIASGGYCRQLAITFATSTASDYVHEVADFLYETASQHIKFPRPELFGELSLPLQDPNGQNLQVILYIDGEIVKIQRPDHAGDAYYCGRPGKHCDSVNIQYVVDKRVVIRYVVSGLSGATHDRTFIEWSREFMDFLDTLPEDVVVLGDPAYRNLHPRIVATVGGRNLAPEEIRYNDACTRIRQVVERSIGATKLKWWMSQMKENRFPAKKGRLFAAKCMVAICQLHNRFTNYI</sequence>
<dbReference type="Pfam" id="PF13359">
    <property type="entry name" value="DDE_Tnp_4"/>
    <property type="match status" value="1"/>
</dbReference>